<feature type="region of interest" description="Disordered" evidence="1">
    <location>
        <begin position="72"/>
        <end position="105"/>
    </location>
</feature>
<gene>
    <name evidence="3" type="ORF">I4J89_45535</name>
</gene>
<accession>A0A931CJV9</accession>
<name>A0A931CJV9_9ACTN</name>
<protein>
    <submittedName>
        <fullName evidence="3">Uncharacterized protein</fullName>
    </submittedName>
</protein>
<reference evidence="3" key="1">
    <citation type="submission" date="2020-11" db="EMBL/GenBank/DDBJ databases">
        <title>Isolation and identification of active actinomycetes.</title>
        <authorList>
            <person name="Sun X."/>
        </authorList>
    </citation>
    <scope>NUCLEOTIDE SEQUENCE</scope>
    <source>
        <strain evidence="3">NEAU-A11</strain>
    </source>
</reference>
<evidence type="ECO:0000256" key="2">
    <source>
        <dbReference type="SAM" id="Phobius"/>
    </source>
</evidence>
<evidence type="ECO:0000313" key="3">
    <source>
        <dbReference type="EMBL" id="MBG0568703.1"/>
    </source>
</evidence>
<organism evidence="3 4">
    <name type="scientific">Actinoplanes aureus</name>
    <dbReference type="NCBI Taxonomy" id="2792083"/>
    <lineage>
        <taxon>Bacteria</taxon>
        <taxon>Bacillati</taxon>
        <taxon>Actinomycetota</taxon>
        <taxon>Actinomycetes</taxon>
        <taxon>Micromonosporales</taxon>
        <taxon>Micromonosporaceae</taxon>
        <taxon>Actinoplanes</taxon>
    </lineage>
</organism>
<keyword evidence="2" id="KW-0812">Transmembrane</keyword>
<dbReference type="AlphaFoldDB" id="A0A931CJV9"/>
<feature type="transmembrane region" description="Helical" evidence="2">
    <location>
        <begin position="27"/>
        <end position="47"/>
    </location>
</feature>
<evidence type="ECO:0000313" key="4">
    <source>
        <dbReference type="Proteomes" id="UP000598146"/>
    </source>
</evidence>
<feature type="compositionally biased region" description="Basic residues" evidence="1">
    <location>
        <begin position="80"/>
        <end position="89"/>
    </location>
</feature>
<keyword evidence="2" id="KW-0472">Membrane</keyword>
<dbReference type="RefSeq" id="WP_196420474.1">
    <property type="nucleotide sequence ID" value="NZ_JADQTO010000043.1"/>
</dbReference>
<keyword evidence="4" id="KW-1185">Reference proteome</keyword>
<sequence>MLVDGCTWLAVDVGLDRIDKASGTAELAIGAAAATLLCCAIVMAIPAAPRPNVLLAAATVAAVAAGMRPNCDDRLSTGGQRRHRRHARRDRLPARPAGHPKHPDPCRRWYKQCETAYLTVSLAR</sequence>
<keyword evidence="2" id="KW-1133">Transmembrane helix</keyword>
<dbReference type="Proteomes" id="UP000598146">
    <property type="component" value="Unassembled WGS sequence"/>
</dbReference>
<dbReference type="EMBL" id="JADQTO010000043">
    <property type="protein sequence ID" value="MBG0568703.1"/>
    <property type="molecule type" value="Genomic_DNA"/>
</dbReference>
<comment type="caution">
    <text evidence="3">The sequence shown here is derived from an EMBL/GenBank/DDBJ whole genome shotgun (WGS) entry which is preliminary data.</text>
</comment>
<evidence type="ECO:0000256" key="1">
    <source>
        <dbReference type="SAM" id="MobiDB-lite"/>
    </source>
</evidence>
<proteinExistence type="predicted"/>